<dbReference type="InterPro" id="IPR009057">
    <property type="entry name" value="Homeodomain-like_sf"/>
</dbReference>
<comment type="caution">
    <text evidence="5">The sequence shown here is derived from an EMBL/GenBank/DDBJ whole genome shotgun (WGS) entry which is preliminary data.</text>
</comment>
<evidence type="ECO:0000256" key="1">
    <source>
        <dbReference type="ARBA" id="ARBA00023015"/>
    </source>
</evidence>
<reference evidence="5 6" key="1">
    <citation type="submission" date="2024-06" db="EMBL/GenBank/DDBJ databases">
        <title>The Natural Products Discovery Center: Release of the First 8490 Sequenced Strains for Exploring Actinobacteria Biosynthetic Diversity.</title>
        <authorList>
            <person name="Kalkreuter E."/>
            <person name="Kautsar S.A."/>
            <person name="Yang D."/>
            <person name="Bader C.D."/>
            <person name="Teijaro C.N."/>
            <person name="Fluegel L."/>
            <person name="Davis C.M."/>
            <person name="Simpson J.R."/>
            <person name="Lauterbach L."/>
            <person name="Steele A.D."/>
            <person name="Gui C."/>
            <person name="Meng S."/>
            <person name="Li G."/>
            <person name="Viehrig K."/>
            <person name="Ye F."/>
            <person name="Su P."/>
            <person name="Kiefer A.F."/>
            <person name="Nichols A."/>
            <person name="Cepeda A.J."/>
            <person name="Yan W."/>
            <person name="Fan B."/>
            <person name="Jiang Y."/>
            <person name="Adhikari A."/>
            <person name="Zheng C.-J."/>
            <person name="Schuster L."/>
            <person name="Cowan T.M."/>
            <person name="Smanski M.J."/>
            <person name="Chevrette M.G."/>
            <person name="De Carvalho L.P.S."/>
            <person name="Shen B."/>
        </authorList>
    </citation>
    <scope>NUCLEOTIDE SEQUENCE [LARGE SCALE GENOMIC DNA]</scope>
    <source>
        <strain evidence="5 6">NPDC048946</strain>
    </source>
</reference>
<dbReference type="PANTHER" id="PTHR46796">
    <property type="entry name" value="HTH-TYPE TRANSCRIPTIONAL ACTIVATOR RHAS-RELATED"/>
    <property type="match status" value="1"/>
</dbReference>
<evidence type="ECO:0000256" key="2">
    <source>
        <dbReference type="ARBA" id="ARBA00023125"/>
    </source>
</evidence>
<dbReference type="EMBL" id="JBEZFP010000012">
    <property type="protein sequence ID" value="MEU8133302.1"/>
    <property type="molecule type" value="Genomic_DNA"/>
</dbReference>
<dbReference type="SMART" id="SM00342">
    <property type="entry name" value="HTH_ARAC"/>
    <property type="match status" value="1"/>
</dbReference>
<dbReference type="Gene3D" id="1.10.10.60">
    <property type="entry name" value="Homeodomain-like"/>
    <property type="match status" value="1"/>
</dbReference>
<dbReference type="InterPro" id="IPR018062">
    <property type="entry name" value="HTH_AraC-typ_CS"/>
</dbReference>
<evidence type="ECO:0000259" key="4">
    <source>
        <dbReference type="PROSITE" id="PS01124"/>
    </source>
</evidence>
<organism evidence="5 6">
    <name type="scientific">Streptodolium elevatio</name>
    <dbReference type="NCBI Taxonomy" id="3157996"/>
    <lineage>
        <taxon>Bacteria</taxon>
        <taxon>Bacillati</taxon>
        <taxon>Actinomycetota</taxon>
        <taxon>Actinomycetes</taxon>
        <taxon>Kitasatosporales</taxon>
        <taxon>Streptomycetaceae</taxon>
        <taxon>Streptodolium</taxon>
    </lineage>
</organism>
<dbReference type="PROSITE" id="PS01124">
    <property type="entry name" value="HTH_ARAC_FAMILY_2"/>
    <property type="match status" value="1"/>
</dbReference>
<accession>A0ABV3DD11</accession>
<sequence>MAHQLARLLVAAPHRTGGQAQFIDLPVRPEPSDGSAKLYNWALENLHQPLTVEQLARRAGVSRRTLIRRFHADTGLPPMRWLLDARLARARELLETSGLTVEAVARRCGLGTPANFRTLFKARVGVPPSVYRDTFLSVPPPPDGQSEAGADTA</sequence>
<keyword evidence="1" id="KW-0805">Transcription regulation</keyword>
<feature type="domain" description="HTH araC/xylS-type" evidence="4">
    <location>
        <begin position="36"/>
        <end position="134"/>
    </location>
</feature>
<protein>
    <submittedName>
        <fullName evidence="5">Helix-turn-helix domain-containing protein</fullName>
    </submittedName>
</protein>
<proteinExistence type="predicted"/>
<dbReference type="Proteomes" id="UP001551482">
    <property type="component" value="Unassembled WGS sequence"/>
</dbReference>
<evidence type="ECO:0000313" key="6">
    <source>
        <dbReference type="Proteomes" id="UP001551482"/>
    </source>
</evidence>
<keyword evidence="6" id="KW-1185">Reference proteome</keyword>
<keyword evidence="3" id="KW-0804">Transcription</keyword>
<gene>
    <name evidence="5" type="ORF">AB0C36_07310</name>
</gene>
<dbReference type="InterPro" id="IPR050204">
    <property type="entry name" value="AraC_XylS_family_regulators"/>
</dbReference>
<dbReference type="PROSITE" id="PS00041">
    <property type="entry name" value="HTH_ARAC_FAMILY_1"/>
    <property type="match status" value="1"/>
</dbReference>
<evidence type="ECO:0000313" key="5">
    <source>
        <dbReference type="EMBL" id="MEU8133302.1"/>
    </source>
</evidence>
<evidence type="ECO:0000256" key="3">
    <source>
        <dbReference type="ARBA" id="ARBA00023163"/>
    </source>
</evidence>
<keyword evidence="2" id="KW-0238">DNA-binding</keyword>
<name>A0ABV3DD11_9ACTN</name>
<dbReference type="RefSeq" id="WP_358350549.1">
    <property type="nucleotide sequence ID" value="NZ_JBEZFP010000012.1"/>
</dbReference>
<dbReference type="InterPro" id="IPR018060">
    <property type="entry name" value="HTH_AraC"/>
</dbReference>
<dbReference type="SUPFAM" id="SSF46689">
    <property type="entry name" value="Homeodomain-like"/>
    <property type="match status" value="2"/>
</dbReference>
<dbReference type="Pfam" id="PF12833">
    <property type="entry name" value="HTH_18"/>
    <property type="match status" value="1"/>
</dbReference>